<dbReference type="EMBL" id="CP002083">
    <property type="protein sequence ID" value="ADJ22653.1"/>
    <property type="molecule type" value="Genomic_DNA"/>
</dbReference>
<dbReference type="Pfam" id="PF03588">
    <property type="entry name" value="Leu_Phe_trans"/>
    <property type="match status" value="1"/>
</dbReference>
<dbReference type="InterPro" id="IPR004616">
    <property type="entry name" value="Leu/Phe-tRNA_Trfase"/>
</dbReference>
<name>D8JU63_HYPDA</name>
<evidence type="ECO:0000313" key="5">
    <source>
        <dbReference type="EMBL" id="ADJ22653.1"/>
    </source>
</evidence>
<dbReference type="eggNOG" id="COG2360">
    <property type="taxonomic scope" value="Bacteria"/>
</dbReference>
<dbReference type="NCBIfam" id="TIGR00667">
    <property type="entry name" value="aat"/>
    <property type="match status" value="1"/>
</dbReference>
<dbReference type="HAMAP" id="MF_00688">
    <property type="entry name" value="Leu_Phe_trans"/>
    <property type="match status" value="1"/>
</dbReference>
<keyword evidence="2 4" id="KW-0808">Transferase</keyword>
<protein>
    <recommendedName>
        <fullName evidence="4">Leucyl/phenylalanyl-tRNA--protein transferase</fullName>
        <ecNumber evidence="4">2.3.2.6</ecNumber>
    </recommendedName>
    <alternativeName>
        <fullName evidence="4">L/F-transferase</fullName>
    </alternativeName>
    <alternativeName>
        <fullName evidence="4">Leucyltransferase</fullName>
    </alternativeName>
    <alternativeName>
        <fullName evidence="4">Phenyalanyltransferase</fullName>
    </alternativeName>
</protein>
<keyword evidence="6" id="KW-1185">Reference proteome</keyword>
<comment type="subcellular location">
    <subcellularLocation>
        <location evidence="4">Cytoplasm</location>
    </subcellularLocation>
</comment>
<dbReference type="PANTHER" id="PTHR30098:SF2">
    <property type="entry name" value="LEUCYL_PHENYLALANYL-TRNA--PROTEIN TRANSFERASE"/>
    <property type="match status" value="1"/>
</dbReference>
<gene>
    <name evidence="4" type="primary">aat</name>
    <name evidence="5" type="ordered locus">Hden_0836</name>
</gene>
<comment type="catalytic activity">
    <reaction evidence="4">
        <text>N-terminal L-lysyl-[protein] + L-leucyl-tRNA(Leu) = N-terminal L-leucyl-L-lysyl-[protein] + tRNA(Leu) + H(+)</text>
        <dbReference type="Rhea" id="RHEA:12340"/>
        <dbReference type="Rhea" id="RHEA-COMP:9613"/>
        <dbReference type="Rhea" id="RHEA-COMP:9622"/>
        <dbReference type="Rhea" id="RHEA-COMP:12670"/>
        <dbReference type="Rhea" id="RHEA-COMP:12671"/>
        <dbReference type="ChEBI" id="CHEBI:15378"/>
        <dbReference type="ChEBI" id="CHEBI:65249"/>
        <dbReference type="ChEBI" id="CHEBI:78442"/>
        <dbReference type="ChEBI" id="CHEBI:78494"/>
        <dbReference type="ChEBI" id="CHEBI:133043"/>
        <dbReference type="EC" id="2.3.2.6"/>
    </reaction>
</comment>
<keyword evidence="3 4" id="KW-0012">Acyltransferase</keyword>
<dbReference type="AlphaFoldDB" id="D8JU63"/>
<comment type="similarity">
    <text evidence="4">Belongs to the L/F-transferase family.</text>
</comment>
<evidence type="ECO:0000256" key="3">
    <source>
        <dbReference type="ARBA" id="ARBA00023315"/>
    </source>
</evidence>
<dbReference type="InterPro" id="IPR016181">
    <property type="entry name" value="Acyl_CoA_acyltransferase"/>
</dbReference>
<dbReference type="EC" id="2.3.2.6" evidence="4"/>
<reference evidence="6" key="1">
    <citation type="journal article" date="2011" name="J. Bacteriol.">
        <title>Genome sequences of eight morphologically diverse alphaproteobacteria.</title>
        <authorList>
            <consortium name="US DOE Joint Genome Institute"/>
            <person name="Brown P.J."/>
            <person name="Kysela D.T."/>
            <person name="Buechlein A."/>
            <person name="Hemmerich C."/>
            <person name="Brun Y.V."/>
        </authorList>
    </citation>
    <scope>NUCLEOTIDE SEQUENCE [LARGE SCALE GENOMIC DNA]</scope>
    <source>
        <strain evidence="6">ATCC 51888 / DSM 1869 / NCIB 11706 / TK 0415</strain>
    </source>
</reference>
<dbReference type="GO" id="GO:0005737">
    <property type="term" value="C:cytoplasm"/>
    <property type="evidence" value="ECO:0007669"/>
    <property type="project" value="UniProtKB-SubCell"/>
</dbReference>
<evidence type="ECO:0000256" key="4">
    <source>
        <dbReference type="HAMAP-Rule" id="MF_00688"/>
    </source>
</evidence>
<dbReference type="InterPro" id="IPR042203">
    <property type="entry name" value="Leu/Phe-tRNA_Trfase_C"/>
</dbReference>
<dbReference type="HOGENOM" id="CLU_075045_1_1_5"/>
<accession>D8JU63</accession>
<evidence type="ECO:0000256" key="2">
    <source>
        <dbReference type="ARBA" id="ARBA00022679"/>
    </source>
</evidence>
<dbReference type="Proteomes" id="UP000002033">
    <property type="component" value="Chromosome"/>
</dbReference>
<dbReference type="PANTHER" id="PTHR30098">
    <property type="entry name" value="LEUCYL/PHENYLALANYL-TRNA--PROTEIN TRANSFERASE"/>
    <property type="match status" value="1"/>
</dbReference>
<comment type="catalytic activity">
    <reaction evidence="4">
        <text>N-terminal L-arginyl-[protein] + L-leucyl-tRNA(Leu) = N-terminal L-leucyl-L-arginyl-[protein] + tRNA(Leu) + H(+)</text>
        <dbReference type="Rhea" id="RHEA:50416"/>
        <dbReference type="Rhea" id="RHEA-COMP:9613"/>
        <dbReference type="Rhea" id="RHEA-COMP:9622"/>
        <dbReference type="Rhea" id="RHEA-COMP:12672"/>
        <dbReference type="Rhea" id="RHEA-COMP:12673"/>
        <dbReference type="ChEBI" id="CHEBI:15378"/>
        <dbReference type="ChEBI" id="CHEBI:64719"/>
        <dbReference type="ChEBI" id="CHEBI:78442"/>
        <dbReference type="ChEBI" id="CHEBI:78494"/>
        <dbReference type="ChEBI" id="CHEBI:133044"/>
        <dbReference type="EC" id="2.3.2.6"/>
    </reaction>
</comment>
<proteinExistence type="inferred from homology"/>
<evidence type="ECO:0000313" key="6">
    <source>
        <dbReference type="Proteomes" id="UP000002033"/>
    </source>
</evidence>
<dbReference type="Gene3D" id="3.40.630.70">
    <property type="entry name" value="Leucyl/phenylalanyl-tRNA-protein transferase, C-terminal domain"/>
    <property type="match status" value="1"/>
</dbReference>
<organism evidence="5 6">
    <name type="scientific">Hyphomicrobium denitrificans (strain ATCC 51888 / DSM 1869 / NCIMB 11706 / TK 0415)</name>
    <dbReference type="NCBI Taxonomy" id="582899"/>
    <lineage>
        <taxon>Bacteria</taxon>
        <taxon>Pseudomonadati</taxon>
        <taxon>Pseudomonadota</taxon>
        <taxon>Alphaproteobacteria</taxon>
        <taxon>Hyphomicrobiales</taxon>
        <taxon>Hyphomicrobiaceae</taxon>
        <taxon>Hyphomicrobium</taxon>
    </lineage>
</organism>
<sequence>MPLRDLFRARLRVRLASTGMASRDDPMFEITPQVLLKAYSCGIFPMAESADDPALYWIEPQQRGVLPLDNFHVPRRLLRTVRTTPLQVKVDNDYERVIDGCAAPRAGRMSTWINSRIRGLYRELFDLGACHTVEVWHGDQIVGGLYGVALKSAFFGESMFSTERDASKIALVHLTARLIKGGFTLLDTQFVTEHLRQFGTIELDRGLFQAQLERALEKDADFFALPRDATGADVAAVISQEH</sequence>
<keyword evidence="1 4" id="KW-0963">Cytoplasm</keyword>
<dbReference type="STRING" id="582899.Hden_0836"/>
<dbReference type="GO" id="GO:0008914">
    <property type="term" value="F:leucyl-tRNA--protein transferase activity"/>
    <property type="evidence" value="ECO:0007669"/>
    <property type="project" value="UniProtKB-UniRule"/>
</dbReference>
<dbReference type="KEGG" id="hdn:Hden_0836"/>
<comment type="catalytic activity">
    <reaction evidence="4">
        <text>L-phenylalanyl-tRNA(Phe) + an N-terminal L-alpha-aminoacyl-[protein] = an N-terminal L-phenylalanyl-L-alpha-aminoacyl-[protein] + tRNA(Phe)</text>
        <dbReference type="Rhea" id="RHEA:43632"/>
        <dbReference type="Rhea" id="RHEA-COMP:9668"/>
        <dbReference type="Rhea" id="RHEA-COMP:9699"/>
        <dbReference type="Rhea" id="RHEA-COMP:10636"/>
        <dbReference type="Rhea" id="RHEA-COMP:10637"/>
        <dbReference type="ChEBI" id="CHEBI:78442"/>
        <dbReference type="ChEBI" id="CHEBI:78531"/>
        <dbReference type="ChEBI" id="CHEBI:78597"/>
        <dbReference type="ChEBI" id="CHEBI:83561"/>
        <dbReference type="EC" id="2.3.2.6"/>
    </reaction>
</comment>
<dbReference type="GO" id="GO:0030163">
    <property type="term" value="P:protein catabolic process"/>
    <property type="evidence" value="ECO:0007669"/>
    <property type="project" value="UniProtKB-UniRule"/>
</dbReference>
<evidence type="ECO:0000256" key="1">
    <source>
        <dbReference type="ARBA" id="ARBA00022490"/>
    </source>
</evidence>
<dbReference type="SUPFAM" id="SSF55729">
    <property type="entry name" value="Acyl-CoA N-acyltransferases (Nat)"/>
    <property type="match status" value="1"/>
</dbReference>
<comment type="function">
    <text evidence="4">Functions in the N-end rule pathway of protein degradation where it conjugates Leu, Phe and, less efficiently, Met from aminoacyl-tRNAs to the N-termini of proteins containing an N-terminal arginine or lysine.</text>
</comment>